<dbReference type="EMBL" id="SNYM01000014">
    <property type="protein sequence ID" value="TDQ46308.1"/>
    <property type="molecule type" value="Genomic_DNA"/>
</dbReference>
<sequence length="161" mass="17984">MRILGVVGLSFILFSYACWALDPQSSQKSRDKAEHIQGLQAELDSYQLNHSRPSGTLFLSRSNPGEHLEYIESCLSRFFDTFNNTNHIVDVPDGQVVMATEITHDGRVESVRVLERPQERGELVKAAILKSSPLPLLPESVSSKYATLTLISAIKLENNKE</sequence>
<protein>
    <recommendedName>
        <fullName evidence="3">TonB C-terminal domain-containing protein</fullName>
    </recommendedName>
</protein>
<dbReference type="RefSeq" id="WP_133592043.1">
    <property type="nucleotide sequence ID" value="NZ_CP037953.1"/>
</dbReference>
<dbReference type="Proteomes" id="UP000295375">
    <property type="component" value="Unassembled WGS sequence"/>
</dbReference>
<evidence type="ECO:0008006" key="3">
    <source>
        <dbReference type="Google" id="ProtNLM"/>
    </source>
</evidence>
<evidence type="ECO:0000313" key="1">
    <source>
        <dbReference type="EMBL" id="TDQ46308.1"/>
    </source>
</evidence>
<dbReference type="AlphaFoldDB" id="A0A4R6UHJ2"/>
<name>A0A4R6UHJ2_9GAMM</name>
<evidence type="ECO:0000313" key="2">
    <source>
        <dbReference type="Proteomes" id="UP000295375"/>
    </source>
</evidence>
<dbReference type="SUPFAM" id="SSF74653">
    <property type="entry name" value="TolA/TonB C-terminal domain"/>
    <property type="match status" value="1"/>
</dbReference>
<reference evidence="1 2" key="1">
    <citation type="submission" date="2019-03" db="EMBL/GenBank/DDBJ databases">
        <title>Genomic Encyclopedia of Type Strains, Phase IV (KMG-IV): sequencing the most valuable type-strain genomes for metagenomic binning, comparative biology and taxonomic classification.</title>
        <authorList>
            <person name="Goeker M."/>
        </authorList>
    </citation>
    <scope>NUCLEOTIDE SEQUENCE [LARGE SCALE GENOMIC DNA]</scope>
    <source>
        <strain evidence="1 2">DSM 103792</strain>
    </source>
</reference>
<proteinExistence type="predicted"/>
<accession>A0A4R6UHJ2</accession>
<gene>
    <name evidence="1" type="ORF">EV696_11493</name>
</gene>
<keyword evidence="2" id="KW-1185">Reference proteome</keyword>
<comment type="caution">
    <text evidence="1">The sequence shown here is derived from an EMBL/GenBank/DDBJ whole genome shotgun (WGS) entry which is preliminary data.</text>
</comment>
<dbReference type="PROSITE" id="PS51257">
    <property type="entry name" value="PROKAR_LIPOPROTEIN"/>
    <property type="match status" value="1"/>
</dbReference>
<organism evidence="1 2">
    <name type="scientific">Permianibacter aggregans</name>
    <dbReference type="NCBI Taxonomy" id="1510150"/>
    <lineage>
        <taxon>Bacteria</taxon>
        <taxon>Pseudomonadati</taxon>
        <taxon>Pseudomonadota</taxon>
        <taxon>Gammaproteobacteria</taxon>
        <taxon>Pseudomonadales</taxon>
        <taxon>Pseudomonadaceae</taxon>
        <taxon>Permianibacter</taxon>
    </lineage>
</organism>